<dbReference type="SUPFAM" id="SSF88946">
    <property type="entry name" value="Sigma2 domain of RNA polymerase sigma factors"/>
    <property type="match status" value="1"/>
</dbReference>
<dbReference type="Proteomes" id="UP000249890">
    <property type="component" value="Chromosome"/>
</dbReference>
<sequence length="183" mass="21460">MNNKTDWVPRAIQGDAEAFQELMHEEKEKLYKLAYVYMRNEADALEVFQETVYKAFLSISTLRKEQYFSTWVTRILIYTAIAQLKKKQKIIPFSPELLMEYETSPAAGGHEEQLDLLEAMDQLEEKYKTVLLLRYYKDYSVKQIAGMLDCPEGTVKTHIHRGLTELKKRLKGAYYDDRTDSLI</sequence>
<evidence type="ECO:0000313" key="7">
    <source>
        <dbReference type="EMBL" id="ASA24716.1"/>
    </source>
</evidence>
<keyword evidence="2" id="KW-0805">Transcription regulation</keyword>
<dbReference type="InterPro" id="IPR007627">
    <property type="entry name" value="RNA_pol_sigma70_r2"/>
</dbReference>
<proteinExistence type="inferred from homology"/>
<dbReference type="InterPro" id="IPR036388">
    <property type="entry name" value="WH-like_DNA-bd_sf"/>
</dbReference>
<evidence type="ECO:0000256" key="2">
    <source>
        <dbReference type="ARBA" id="ARBA00023015"/>
    </source>
</evidence>
<dbReference type="InterPro" id="IPR013249">
    <property type="entry name" value="RNA_pol_sigma70_r4_t2"/>
</dbReference>
<dbReference type="SUPFAM" id="SSF88659">
    <property type="entry name" value="Sigma3 and sigma4 domains of RNA polymerase sigma factors"/>
    <property type="match status" value="1"/>
</dbReference>
<evidence type="ECO:0000259" key="6">
    <source>
        <dbReference type="Pfam" id="PF08281"/>
    </source>
</evidence>
<dbReference type="GO" id="GO:0016987">
    <property type="term" value="F:sigma factor activity"/>
    <property type="evidence" value="ECO:0007669"/>
    <property type="project" value="UniProtKB-KW"/>
</dbReference>
<keyword evidence="8" id="KW-1185">Reference proteome</keyword>
<dbReference type="InterPro" id="IPR013324">
    <property type="entry name" value="RNA_pol_sigma_r3/r4-like"/>
</dbReference>
<evidence type="ECO:0000259" key="5">
    <source>
        <dbReference type="Pfam" id="PF04542"/>
    </source>
</evidence>
<evidence type="ECO:0000256" key="1">
    <source>
        <dbReference type="ARBA" id="ARBA00010641"/>
    </source>
</evidence>
<accession>A0A2Z2KDB7</accession>
<name>A0A2Z2KDB7_9BACL</name>
<dbReference type="Gene3D" id="1.10.1740.10">
    <property type="match status" value="1"/>
</dbReference>
<dbReference type="NCBIfam" id="TIGR02937">
    <property type="entry name" value="sigma70-ECF"/>
    <property type="match status" value="1"/>
</dbReference>
<keyword evidence="3" id="KW-0731">Sigma factor</keyword>
<gene>
    <name evidence="7" type="ORF">B9T62_30550</name>
</gene>
<dbReference type="InterPro" id="IPR013325">
    <property type="entry name" value="RNA_pol_sigma_r2"/>
</dbReference>
<reference evidence="7 8" key="1">
    <citation type="submission" date="2017-06" db="EMBL/GenBank/DDBJ databases">
        <title>Complete genome sequence of Paenibacillus donghaensis KCTC 13049T isolated from East Sea sediment, South Korea.</title>
        <authorList>
            <person name="Jung B.K."/>
            <person name="Hong S.-J."/>
            <person name="Shin J.-H."/>
        </authorList>
    </citation>
    <scope>NUCLEOTIDE SEQUENCE [LARGE SCALE GENOMIC DNA]</scope>
    <source>
        <strain evidence="7 8">KCTC 13049</strain>
    </source>
</reference>
<evidence type="ECO:0000256" key="4">
    <source>
        <dbReference type="ARBA" id="ARBA00023163"/>
    </source>
</evidence>
<dbReference type="InterPro" id="IPR039425">
    <property type="entry name" value="RNA_pol_sigma-70-like"/>
</dbReference>
<feature type="domain" description="RNA polymerase sigma-70 region 2" evidence="5">
    <location>
        <begin position="24"/>
        <end position="89"/>
    </location>
</feature>
<dbReference type="InterPro" id="IPR014300">
    <property type="entry name" value="RNA_pol_sigma-V"/>
</dbReference>
<dbReference type="GO" id="GO:0003677">
    <property type="term" value="F:DNA binding"/>
    <property type="evidence" value="ECO:0007669"/>
    <property type="project" value="InterPro"/>
</dbReference>
<dbReference type="PANTHER" id="PTHR43133:SF51">
    <property type="entry name" value="RNA POLYMERASE SIGMA FACTOR"/>
    <property type="match status" value="1"/>
</dbReference>
<dbReference type="Gene3D" id="1.10.10.10">
    <property type="entry name" value="Winged helix-like DNA-binding domain superfamily/Winged helix DNA-binding domain"/>
    <property type="match status" value="1"/>
</dbReference>
<dbReference type="RefSeq" id="WP_087918685.1">
    <property type="nucleotide sequence ID" value="NZ_CP021780.1"/>
</dbReference>
<dbReference type="AlphaFoldDB" id="A0A2Z2KDB7"/>
<dbReference type="EMBL" id="CP021780">
    <property type="protein sequence ID" value="ASA24716.1"/>
    <property type="molecule type" value="Genomic_DNA"/>
</dbReference>
<dbReference type="NCBIfam" id="TIGR02954">
    <property type="entry name" value="Sig70_famx3"/>
    <property type="match status" value="1"/>
</dbReference>
<dbReference type="GO" id="GO:0006352">
    <property type="term" value="P:DNA-templated transcription initiation"/>
    <property type="evidence" value="ECO:0007669"/>
    <property type="project" value="InterPro"/>
</dbReference>
<evidence type="ECO:0000256" key="3">
    <source>
        <dbReference type="ARBA" id="ARBA00023082"/>
    </source>
</evidence>
<dbReference type="Pfam" id="PF08281">
    <property type="entry name" value="Sigma70_r4_2"/>
    <property type="match status" value="1"/>
</dbReference>
<dbReference type="PANTHER" id="PTHR43133">
    <property type="entry name" value="RNA POLYMERASE ECF-TYPE SIGMA FACTO"/>
    <property type="match status" value="1"/>
</dbReference>
<dbReference type="KEGG" id="pdh:B9T62_30550"/>
<feature type="domain" description="RNA polymerase sigma factor 70 region 4 type 2" evidence="6">
    <location>
        <begin position="115"/>
        <end position="166"/>
    </location>
</feature>
<dbReference type="CDD" id="cd06171">
    <property type="entry name" value="Sigma70_r4"/>
    <property type="match status" value="1"/>
</dbReference>
<dbReference type="InterPro" id="IPR014284">
    <property type="entry name" value="RNA_pol_sigma-70_dom"/>
</dbReference>
<evidence type="ECO:0000313" key="8">
    <source>
        <dbReference type="Proteomes" id="UP000249890"/>
    </source>
</evidence>
<comment type="similarity">
    <text evidence="1">Belongs to the sigma-70 factor family. ECF subfamily.</text>
</comment>
<protein>
    <submittedName>
        <fullName evidence="7">RNA polymerase subunit sigma-70</fullName>
    </submittedName>
</protein>
<dbReference type="Pfam" id="PF04542">
    <property type="entry name" value="Sigma70_r2"/>
    <property type="match status" value="1"/>
</dbReference>
<keyword evidence="4" id="KW-0804">Transcription</keyword>
<organism evidence="7 8">
    <name type="scientific">Paenibacillus donghaensis</name>
    <dbReference type="NCBI Taxonomy" id="414771"/>
    <lineage>
        <taxon>Bacteria</taxon>
        <taxon>Bacillati</taxon>
        <taxon>Bacillota</taxon>
        <taxon>Bacilli</taxon>
        <taxon>Bacillales</taxon>
        <taxon>Paenibacillaceae</taxon>
        <taxon>Paenibacillus</taxon>
    </lineage>
</organism>
<dbReference type="OrthoDB" id="9782703at2"/>